<name>A0ABM9DIP6_9HYPH</name>
<gene>
    <name evidence="2" type="ORF">MES5069_1320021</name>
</gene>
<dbReference type="SUPFAM" id="SSF51735">
    <property type="entry name" value="NAD(P)-binding Rossmann-fold domains"/>
    <property type="match status" value="1"/>
</dbReference>
<organism evidence="2 3">
    <name type="scientific">Mesorhizobium escarrei</name>
    <dbReference type="NCBI Taxonomy" id="666018"/>
    <lineage>
        <taxon>Bacteria</taxon>
        <taxon>Pseudomonadati</taxon>
        <taxon>Pseudomonadota</taxon>
        <taxon>Alphaproteobacteria</taxon>
        <taxon>Hyphomicrobiales</taxon>
        <taxon>Phyllobacteriaceae</taxon>
        <taxon>Mesorhizobium</taxon>
    </lineage>
</organism>
<reference evidence="2 3" key="1">
    <citation type="submission" date="2022-03" db="EMBL/GenBank/DDBJ databases">
        <authorList>
            <person name="Brunel B."/>
        </authorList>
    </citation>
    <scope>NUCLEOTIDE SEQUENCE [LARGE SCALE GENOMIC DNA]</scope>
    <source>
        <strain evidence="2">STM5069sample</strain>
    </source>
</reference>
<dbReference type="EMBL" id="CAKXZT010000038">
    <property type="protein sequence ID" value="CAH2396454.1"/>
    <property type="molecule type" value="Genomic_DNA"/>
</dbReference>
<dbReference type="Proteomes" id="UP001153050">
    <property type="component" value="Unassembled WGS sequence"/>
</dbReference>
<keyword evidence="3" id="KW-1185">Reference proteome</keyword>
<accession>A0ABM9DIP6</accession>
<feature type="region of interest" description="Disordered" evidence="1">
    <location>
        <begin position="119"/>
        <end position="143"/>
    </location>
</feature>
<evidence type="ECO:0008006" key="4">
    <source>
        <dbReference type="Google" id="ProtNLM"/>
    </source>
</evidence>
<evidence type="ECO:0000313" key="2">
    <source>
        <dbReference type="EMBL" id="CAH2396454.1"/>
    </source>
</evidence>
<evidence type="ECO:0000313" key="3">
    <source>
        <dbReference type="Proteomes" id="UP001153050"/>
    </source>
</evidence>
<dbReference type="InterPro" id="IPR036291">
    <property type="entry name" value="NAD(P)-bd_dom_sf"/>
</dbReference>
<protein>
    <recommendedName>
        <fullName evidence="4">Zinc-binding dehydrogenase</fullName>
    </recommendedName>
</protein>
<comment type="caution">
    <text evidence="2">The sequence shown here is derived from an EMBL/GenBank/DDBJ whole genome shotgun (WGS) entry which is preliminary data.</text>
</comment>
<sequence length="143" mass="15429">MRAHVCINFAPTPASWDAMVAAIRPRGRIIAAPMVSQPVPLSQEWLTASGVWITGTSVGTRAQMRELIQLHEAQPFETQVQRVTLAEATSALALLKAGNAEGRQAIVFGSDIEPFQPVSSGMSKPSMDVARHSLRSESSFSEI</sequence>
<evidence type="ECO:0000256" key="1">
    <source>
        <dbReference type="SAM" id="MobiDB-lite"/>
    </source>
</evidence>
<proteinExistence type="predicted"/>
<dbReference type="Gene3D" id="3.90.180.10">
    <property type="entry name" value="Medium-chain alcohol dehydrogenases, catalytic domain"/>
    <property type="match status" value="1"/>
</dbReference>
<dbReference type="Gene3D" id="3.40.50.720">
    <property type="entry name" value="NAD(P)-binding Rossmann-like Domain"/>
    <property type="match status" value="1"/>
</dbReference>